<name>A0A926N6N7_9BACL</name>
<proteinExistence type="inferred from homology"/>
<keyword evidence="6" id="KW-1185">Reference proteome</keyword>
<dbReference type="InterPro" id="IPR006146">
    <property type="entry name" value="5'-Nucleotdase_CS"/>
</dbReference>
<comment type="similarity">
    <text evidence="2">Belongs to the 5'-nucleotidase family.</text>
</comment>
<dbReference type="Proteomes" id="UP000661691">
    <property type="component" value="Unassembled WGS sequence"/>
</dbReference>
<evidence type="ECO:0000259" key="4">
    <source>
        <dbReference type="Pfam" id="PF02872"/>
    </source>
</evidence>
<dbReference type="GO" id="GO:0008253">
    <property type="term" value="F:5'-nucleotidase activity"/>
    <property type="evidence" value="ECO:0007669"/>
    <property type="project" value="TreeGrafter"/>
</dbReference>
<keyword evidence="2" id="KW-0547">Nucleotide-binding</keyword>
<dbReference type="Gene3D" id="3.90.780.10">
    <property type="entry name" value="5'-Nucleotidase, C-terminal domain"/>
    <property type="match status" value="1"/>
</dbReference>
<sequence>MDKVFSIHLLHTNDIHSHFDRLGSLYQNVRSLQRSIDEREEPHLLLDIGDHIDRERLETEGTHGQVNRAVLDRFGYDLITFGNNELLTVSKAQLNELYQEAPFSVISTNITEVNTQMRPNWLYEEQIYTLNAIKIGFLAVTIPYEEVYELMGWKLGDPLTILQKKVASFRKQVDIVILLSHLGLQNDDQLATHIPEIDVIIGAHTHHLLTQAKRVGNTYMTAAGKFAEHLGHIELQVCPQTRKLVHVNAAVIATSSDPKAEPEIDAILSHYKYEAEKTLAEPVCTLSHKMEISWERESPLGNALVDGIRDWVGTDIALVNSGQILNGLKEGQITRKDLHAICPHPIHLVKVALKGQDIRQALEESLLEAFYGKKIKGYGFRGDVLGQLCVAGLQVVYQPDASAYQKIKRIYVGQALLKDDKIYEVATIDMLTFGVGFTSIQKGAIIKKFLPGFLREVLAQHLQNNKKQVVRFDKRYVIEHPGNMR</sequence>
<dbReference type="InterPro" id="IPR004843">
    <property type="entry name" value="Calcineurin-like_PHP"/>
</dbReference>
<dbReference type="GO" id="GO:0046872">
    <property type="term" value="F:metal ion binding"/>
    <property type="evidence" value="ECO:0007669"/>
    <property type="project" value="InterPro"/>
</dbReference>
<gene>
    <name evidence="5" type="ORF">IC620_09160</name>
</gene>
<dbReference type="EMBL" id="JACXAH010000011">
    <property type="protein sequence ID" value="MBD1372521.1"/>
    <property type="molecule type" value="Genomic_DNA"/>
</dbReference>
<keyword evidence="1" id="KW-0732">Signal</keyword>
<dbReference type="GO" id="GO:0008768">
    <property type="term" value="F:UDP-sugar diphosphatase activity"/>
    <property type="evidence" value="ECO:0007669"/>
    <property type="project" value="TreeGrafter"/>
</dbReference>
<organism evidence="5 6">
    <name type="scientific">Polycladospora coralii</name>
    <dbReference type="NCBI Taxonomy" id="2771432"/>
    <lineage>
        <taxon>Bacteria</taxon>
        <taxon>Bacillati</taxon>
        <taxon>Bacillota</taxon>
        <taxon>Bacilli</taxon>
        <taxon>Bacillales</taxon>
        <taxon>Thermoactinomycetaceae</taxon>
        <taxon>Polycladospora</taxon>
    </lineage>
</organism>
<dbReference type="SUPFAM" id="SSF56300">
    <property type="entry name" value="Metallo-dependent phosphatases"/>
    <property type="match status" value="1"/>
</dbReference>
<feature type="domain" description="Calcineurin-like phosphoesterase" evidence="3">
    <location>
        <begin position="8"/>
        <end position="207"/>
    </location>
</feature>
<dbReference type="InterPro" id="IPR036907">
    <property type="entry name" value="5'-Nucleotdase_C_sf"/>
</dbReference>
<feature type="domain" description="5'-Nucleotidase C-terminal" evidence="4">
    <location>
        <begin position="293"/>
        <end position="432"/>
    </location>
</feature>
<evidence type="ECO:0000259" key="3">
    <source>
        <dbReference type="Pfam" id="PF00149"/>
    </source>
</evidence>
<dbReference type="CDD" id="cd00845">
    <property type="entry name" value="MPP_UshA_N_like"/>
    <property type="match status" value="1"/>
</dbReference>
<dbReference type="PROSITE" id="PS00785">
    <property type="entry name" value="5_NUCLEOTIDASE_1"/>
    <property type="match status" value="1"/>
</dbReference>
<evidence type="ECO:0000256" key="1">
    <source>
        <dbReference type="ARBA" id="ARBA00022729"/>
    </source>
</evidence>
<evidence type="ECO:0000313" key="5">
    <source>
        <dbReference type="EMBL" id="MBD1372521.1"/>
    </source>
</evidence>
<dbReference type="PANTHER" id="PTHR11575:SF23">
    <property type="entry name" value="5-NUCLEOTIDASE FAMILY PROTEIN"/>
    <property type="match status" value="1"/>
</dbReference>
<dbReference type="GO" id="GO:0009166">
    <property type="term" value="P:nucleotide catabolic process"/>
    <property type="evidence" value="ECO:0007669"/>
    <property type="project" value="InterPro"/>
</dbReference>
<accession>A0A926N6N7</accession>
<dbReference type="SUPFAM" id="SSF55816">
    <property type="entry name" value="5'-nucleotidase (syn. UDP-sugar hydrolase), C-terminal domain"/>
    <property type="match status" value="1"/>
</dbReference>
<dbReference type="GO" id="GO:0000166">
    <property type="term" value="F:nucleotide binding"/>
    <property type="evidence" value="ECO:0007669"/>
    <property type="project" value="UniProtKB-KW"/>
</dbReference>
<reference evidence="5" key="1">
    <citation type="submission" date="2020-09" db="EMBL/GenBank/DDBJ databases">
        <title>A novel bacterium of genus Hazenella, isolated from South China Sea.</title>
        <authorList>
            <person name="Huang H."/>
            <person name="Mo K."/>
            <person name="Hu Y."/>
        </authorList>
    </citation>
    <scope>NUCLEOTIDE SEQUENCE</scope>
    <source>
        <strain evidence="5">IB182357</strain>
    </source>
</reference>
<evidence type="ECO:0000256" key="2">
    <source>
        <dbReference type="RuleBase" id="RU362119"/>
    </source>
</evidence>
<protein>
    <submittedName>
        <fullName evidence="5">Bifunctional metallophosphatase/5'-nucleotidase</fullName>
    </submittedName>
</protein>
<dbReference type="AlphaFoldDB" id="A0A926N6N7"/>
<dbReference type="PANTHER" id="PTHR11575">
    <property type="entry name" value="5'-NUCLEOTIDASE-RELATED"/>
    <property type="match status" value="1"/>
</dbReference>
<dbReference type="InterPro" id="IPR029052">
    <property type="entry name" value="Metallo-depent_PP-like"/>
</dbReference>
<dbReference type="Gene3D" id="3.60.21.10">
    <property type="match status" value="1"/>
</dbReference>
<dbReference type="InterPro" id="IPR008334">
    <property type="entry name" value="5'-Nucleotdase_C"/>
</dbReference>
<keyword evidence="2" id="KW-0378">Hydrolase</keyword>
<dbReference type="InterPro" id="IPR006179">
    <property type="entry name" value="5_nucleotidase/apyrase"/>
</dbReference>
<dbReference type="PRINTS" id="PR01607">
    <property type="entry name" value="APYRASEFAMLY"/>
</dbReference>
<dbReference type="GO" id="GO:0030288">
    <property type="term" value="C:outer membrane-bounded periplasmic space"/>
    <property type="evidence" value="ECO:0007669"/>
    <property type="project" value="TreeGrafter"/>
</dbReference>
<comment type="caution">
    <text evidence="5">The sequence shown here is derived from an EMBL/GenBank/DDBJ whole genome shotgun (WGS) entry which is preliminary data.</text>
</comment>
<dbReference type="Pfam" id="PF00149">
    <property type="entry name" value="Metallophos"/>
    <property type="match status" value="1"/>
</dbReference>
<dbReference type="RefSeq" id="WP_191142002.1">
    <property type="nucleotide sequence ID" value="NZ_JACXAH010000011.1"/>
</dbReference>
<dbReference type="Pfam" id="PF02872">
    <property type="entry name" value="5_nucleotid_C"/>
    <property type="match status" value="1"/>
</dbReference>
<evidence type="ECO:0000313" key="6">
    <source>
        <dbReference type="Proteomes" id="UP000661691"/>
    </source>
</evidence>